<dbReference type="InterPro" id="IPR009057">
    <property type="entry name" value="Homeodomain-like_sf"/>
</dbReference>
<dbReference type="AlphaFoldDB" id="M1VK99"/>
<dbReference type="EMBL" id="AP006498">
    <property type="protein sequence ID" value="BAM81888.1"/>
    <property type="molecule type" value="Genomic_DNA"/>
</dbReference>
<dbReference type="GeneID" id="16995886"/>
<keyword evidence="3" id="KW-1185">Reference proteome</keyword>
<name>M1VK99_CYAM1</name>
<dbReference type="PANTHER" id="PTHR41733:SF1">
    <property type="entry name" value="CHROMOSOME UNDETERMINED SCAFFOLD_30, WHOLE GENOME SHOTGUN SEQUENCE"/>
    <property type="match status" value="1"/>
</dbReference>
<dbReference type="Proteomes" id="UP000007014">
    <property type="component" value="Chromosome 16"/>
</dbReference>
<dbReference type="PANTHER" id="PTHR41733">
    <property type="entry name" value="UBIQUITIN-ASSOCIATED/TRANSLATION ELONGATION FACTOR EF1B, N-TERMINAL, EUKARYOTE"/>
    <property type="match status" value="1"/>
</dbReference>
<gene>
    <name evidence="2" type="ORF">CYME_CMP287C</name>
</gene>
<sequence>MKPGPAAPHALSLWNFSLSPGWTGDEVHRLRLCLMVHGVGRWSQIVQSGYLVGKTISQLNLQTQKLLGQQSLAEFTGLQIDPAEVFLVNREKIKAGAKTKMGLVINEGPNPSREVVVARLRENRERFALPETRVREAEFELRLLSREQQWQDVHTLLQSLPEVQQQRLHQLLAGEWLQLQAATSPSTTRHWVQLESLGHIVLPGFAERRQMSAEDWRAYQQQLECMCDAVQRVQHRITQDKENWLCADASTTEQGLEGSEAPEPKRKRTVGAKRARGAPVSQGEDV</sequence>
<evidence type="ECO:0000313" key="2">
    <source>
        <dbReference type="EMBL" id="BAM81888.1"/>
    </source>
</evidence>
<reference evidence="2 3" key="1">
    <citation type="journal article" date="2004" name="Nature">
        <title>Genome sequence of the ultrasmall unicellular red alga Cyanidioschyzon merolae 10D.</title>
        <authorList>
            <person name="Matsuzaki M."/>
            <person name="Misumi O."/>
            <person name="Shin-i T."/>
            <person name="Maruyama S."/>
            <person name="Takahara M."/>
            <person name="Miyagishima S."/>
            <person name="Mori T."/>
            <person name="Nishida K."/>
            <person name="Yagisawa F."/>
            <person name="Nishida K."/>
            <person name="Yoshida Y."/>
            <person name="Nishimura Y."/>
            <person name="Nakao S."/>
            <person name="Kobayashi T."/>
            <person name="Momoyama Y."/>
            <person name="Higashiyama T."/>
            <person name="Minoda A."/>
            <person name="Sano M."/>
            <person name="Nomoto H."/>
            <person name="Oishi K."/>
            <person name="Hayashi H."/>
            <person name="Ohta F."/>
            <person name="Nishizaka S."/>
            <person name="Haga S."/>
            <person name="Miura S."/>
            <person name="Morishita T."/>
            <person name="Kabeya Y."/>
            <person name="Terasawa K."/>
            <person name="Suzuki Y."/>
            <person name="Ishii Y."/>
            <person name="Asakawa S."/>
            <person name="Takano H."/>
            <person name="Ohta N."/>
            <person name="Kuroiwa H."/>
            <person name="Tanaka K."/>
            <person name="Shimizu N."/>
            <person name="Sugano S."/>
            <person name="Sato N."/>
            <person name="Nozaki H."/>
            <person name="Ogasawara N."/>
            <person name="Kohara Y."/>
            <person name="Kuroiwa T."/>
        </authorList>
    </citation>
    <scope>NUCLEOTIDE SEQUENCE [LARGE SCALE GENOMIC DNA]</scope>
    <source>
        <strain evidence="2 3">10D</strain>
    </source>
</reference>
<proteinExistence type="predicted"/>
<dbReference type="eggNOG" id="ENOG502RYYZ">
    <property type="taxonomic scope" value="Eukaryota"/>
</dbReference>
<evidence type="ECO:0000313" key="3">
    <source>
        <dbReference type="Proteomes" id="UP000007014"/>
    </source>
</evidence>
<dbReference type="STRING" id="280699.M1VK99"/>
<feature type="compositionally biased region" description="Basic residues" evidence="1">
    <location>
        <begin position="265"/>
        <end position="276"/>
    </location>
</feature>
<dbReference type="SUPFAM" id="SSF46689">
    <property type="entry name" value="Homeodomain-like"/>
    <property type="match status" value="1"/>
</dbReference>
<evidence type="ECO:0000256" key="1">
    <source>
        <dbReference type="SAM" id="MobiDB-lite"/>
    </source>
</evidence>
<dbReference type="KEGG" id="cme:CYME_CMP287C"/>
<organism evidence="2 3">
    <name type="scientific">Cyanidioschyzon merolae (strain NIES-3377 / 10D)</name>
    <name type="common">Unicellular red alga</name>
    <dbReference type="NCBI Taxonomy" id="280699"/>
    <lineage>
        <taxon>Eukaryota</taxon>
        <taxon>Rhodophyta</taxon>
        <taxon>Bangiophyceae</taxon>
        <taxon>Cyanidiales</taxon>
        <taxon>Cyanidiaceae</taxon>
        <taxon>Cyanidioschyzon</taxon>
    </lineage>
</organism>
<accession>M1VK99</accession>
<reference evidence="2 3" key="2">
    <citation type="journal article" date="2007" name="BMC Biol.">
        <title>A 100%-complete sequence reveals unusually simple genomic features in the hot-spring red alga Cyanidioschyzon merolae.</title>
        <authorList>
            <person name="Nozaki H."/>
            <person name="Takano H."/>
            <person name="Misumi O."/>
            <person name="Terasawa K."/>
            <person name="Matsuzaki M."/>
            <person name="Maruyama S."/>
            <person name="Nishida K."/>
            <person name="Yagisawa F."/>
            <person name="Yoshida Y."/>
            <person name="Fujiwara T."/>
            <person name="Takio S."/>
            <person name="Tamura K."/>
            <person name="Chung S.J."/>
            <person name="Nakamura S."/>
            <person name="Kuroiwa H."/>
            <person name="Tanaka K."/>
            <person name="Sato N."/>
            <person name="Kuroiwa T."/>
        </authorList>
    </citation>
    <scope>NUCLEOTIDE SEQUENCE [LARGE SCALE GENOMIC DNA]</scope>
    <source>
        <strain evidence="2 3">10D</strain>
    </source>
</reference>
<dbReference type="OrthoDB" id="608866at2759"/>
<dbReference type="RefSeq" id="XP_005537924.1">
    <property type="nucleotide sequence ID" value="XM_005537867.1"/>
</dbReference>
<feature type="region of interest" description="Disordered" evidence="1">
    <location>
        <begin position="251"/>
        <end position="286"/>
    </location>
</feature>
<protein>
    <submittedName>
        <fullName evidence="2">Uncharacterized protein</fullName>
    </submittedName>
</protein>